<comment type="function">
    <text evidence="6 8 9">Necessary for efficient RNA polymerase transcription elongation past template-encoded arresting sites. The arresting sites in DNA have the property of trapping a certain fraction of elongating RNA polymerases that pass through, resulting in locked ternary complexes. Cleavage of the nascent transcript by cleavage factors such as GreA or GreB allows the resumption of elongation from the new 3'terminus. GreA releases sequences of 2 to 3 nucleotides.</text>
</comment>
<evidence type="ECO:0000259" key="10">
    <source>
        <dbReference type="Pfam" id="PF01272"/>
    </source>
</evidence>
<dbReference type="InterPro" id="IPR028624">
    <property type="entry name" value="Tscrpt_elong_fac_GreA/B"/>
</dbReference>
<feature type="domain" description="Transcription elongation factor GreA/GreB C-terminal" evidence="10">
    <location>
        <begin position="85"/>
        <end position="159"/>
    </location>
</feature>
<organism evidence="12 13">
    <name type="scientific">Candidatus Thermofonsia Clade 1 bacterium</name>
    <dbReference type="NCBI Taxonomy" id="2364210"/>
    <lineage>
        <taxon>Bacteria</taxon>
        <taxon>Bacillati</taxon>
        <taxon>Chloroflexota</taxon>
        <taxon>Candidatus Thermofontia</taxon>
        <taxon>Candidatus Thermofonsia Clade 1</taxon>
    </lineage>
</organism>
<dbReference type="SUPFAM" id="SSF54534">
    <property type="entry name" value="FKBP-like"/>
    <property type="match status" value="1"/>
</dbReference>
<evidence type="ECO:0000256" key="1">
    <source>
        <dbReference type="ARBA" id="ARBA00008213"/>
    </source>
</evidence>
<proteinExistence type="inferred from homology"/>
<evidence type="ECO:0000256" key="3">
    <source>
        <dbReference type="ARBA" id="ARBA00023015"/>
    </source>
</evidence>
<dbReference type="NCBIfam" id="NF001263">
    <property type="entry name" value="PRK00226.1-4"/>
    <property type="match status" value="1"/>
</dbReference>
<dbReference type="PROSITE" id="PS00830">
    <property type="entry name" value="GREAB_2"/>
    <property type="match status" value="1"/>
</dbReference>
<dbReference type="Pfam" id="PF03449">
    <property type="entry name" value="GreA_GreB_N"/>
    <property type="match status" value="1"/>
</dbReference>
<gene>
    <name evidence="8" type="primary">greA</name>
    <name evidence="12" type="ORF">CUN49_13425</name>
</gene>
<evidence type="ECO:0000256" key="9">
    <source>
        <dbReference type="RuleBase" id="RU000556"/>
    </source>
</evidence>
<dbReference type="InterPro" id="IPR022691">
    <property type="entry name" value="Tscrpt_elong_fac_GreA/B_N"/>
</dbReference>
<keyword evidence="12" id="KW-0251">Elongation factor</keyword>
<dbReference type="Gene3D" id="3.10.50.30">
    <property type="entry name" value="Transcription elongation factor, GreA/GreB, C-terminal domain"/>
    <property type="match status" value="1"/>
</dbReference>
<evidence type="ECO:0000313" key="13">
    <source>
        <dbReference type="Proteomes" id="UP000229681"/>
    </source>
</evidence>
<keyword evidence="3 8" id="KW-0805">Transcription regulation</keyword>
<dbReference type="SUPFAM" id="SSF46557">
    <property type="entry name" value="GreA transcript cleavage protein, N-terminal domain"/>
    <property type="match status" value="1"/>
</dbReference>
<comment type="similarity">
    <text evidence="1 8 9">Belongs to the GreA/GreB family.</text>
</comment>
<evidence type="ECO:0000259" key="11">
    <source>
        <dbReference type="Pfam" id="PF03449"/>
    </source>
</evidence>
<evidence type="ECO:0000256" key="4">
    <source>
        <dbReference type="ARBA" id="ARBA00023125"/>
    </source>
</evidence>
<dbReference type="PANTHER" id="PTHR30437:SF4">
    <property type="entry name" value="TRANSCRIPTION ELONGATION FACTOR GREA"/>
    <property type="match status" value="1"/>
</dbReference>
<dbReference type="PANTHER" id="PTHR30437">
    <property type="entry name" value="TRANSCRIPTION ELONGATION FACTOR GREA"/>
    <property type="match status" value="1"/>
</dbReference>
<comment type="caution">
    <text evidence="12">The sequence shown here is derived from an EMBL/GenBank/DDBJ whole genome shotgun (WGS) entry which is preliminary data.</text>
</comment>
<dbReference type="PIRSF" id="PIRSF006092">
    <property type="entry name" value="GreA_GreB"/>
    <property type="match status" value="1"/>
</dbReference>
<protein>
    <recommendedName>
        <fullName evidence="2 8">Transcription elongation factor GreA</fullName>
    </recommendedName>
    <alternativeName>
        <fullName evidence="7 8">Transcript cleavage factor GreA</fullName>
    </alternativeName>
</protein>
<evidence type="ECO:0000313" key="12">
    <source>
        <dbReference type="EMBL" id="PJF34878.1"/>
    </source>
</evidence>
<keyword evidence="4 8" id="KW-0238">DNA-binding</keyword>
<dbReference type="InterPro" id="IPR018151">
    <property type="entry name" value="TF_GreA/GreB_CS"/>
</dbReference>
<keyword evidence="12" id="KW-0648">Protein biosynthesis</keyword>
<accession>A0A2M8PBE2</accession>
<evidence type="ECO:0000256" key="6">
    <source>
        <dbReference type="ARBA" id="ARBA00024916"/>
    </source>
</evidence>
<dbReference type="EMBL" id="PGTM01000252">
    <property type="protein sequence ID" value="PJF34878.1"/>
    <property type="molecule type" value="Genomic_DNA"/>
</dbReference>
<dbReference type="InterPro" id="IPR001437">
    <property type="entry name" value="Tscrpt_elong_fac_GreA/B_C"/>
</dbReference>
<dbReference type="InterPro" id="IPR006359">
    <property type="entry name" value="Tscrpt_elong_fac_GreA"/>
</dbReference>
<dbReference type="GO" id="GO:0070063">
    <property type="term" value="F:RNA polymerase binding"/>
    <property type="evidence" value="ECO:0007669"/>
    <property type="project" value="InterPro"/>
</dbReference>
<evidence type="ECO:0000256" key="5">
    <source>
        <dbReference type="ARBA" id="ARBA00023163"/>
    </source>
</evidence>
<dbReference type="Pfam" id="PF01272">
    <property type="entry name" value="GreA_GreB"/>
    <property type="match status" value="1"/>
</dbReference>
<dbReference type="GO" id="GO:0006354">
    <property type="term" value="P:DNA-templated transcription elongation"/>
    <property type="evidence" value="ECO:0007669"/>
    <property type="project" value="TreeGrafter"/>
</dbReference>
<name>A0A2M8PBE2_9CHLR</name>
<evidence type="ECO:0000256" key="8">
    <source>
        <dbReference type="HAMAP-Rule" id="MF_00105"/>
    </source>
</evidence>
<dbReference type="Proteomes" id="UP000229681">
    <property type="component" value="Unassembled WGS sequence"/>
</dbReference>
<dbReference type="FunFam" id="1.10.287.180:FF:000001">
    <property type="entry name" value="Transcription elongation factor GreA"/>
    <property type="match status" value="1"/>
</dbReference>
<evidence type="ECO:0000256" key="7">
    <source>
        <dbReference type="ARBA" id="ARBA00030776"/>
    </source>
</evidence>
<feature type="domain" description="Transcription elongation factor GreA/GreB N-terminal" evidence="11">
    <location>
        <begin position="7"/>
        <end position="77"/>
    </location>
</feature>
<dbReference type="InterPro" id="IPR036805">
    <property type="entry name" value="Tscrpt_elong_fac_GreA/B_N_sf"/>
</dbReference>
<dbReference type="GO" id="GO:0003677">
    <property type="term" value="F:DNA binding"/>
    <property type="evidence" value="ECO:0007669"/>
    <property type="project" value="UniProtKB-UniRule"/>
</dbReference>
<dbReference type="HAMAP" id="MF_00105">
    <property type="entry name" value="GreA_GreB"/>
    <property type="match status" value="1"/>
</dbReference>
<dbReference type="GO" id="GO:0032784">
    <property type="term" value="P:regulation of DNA-templated transcription elongation"/>
    <property type="evidence" value="ECO:0007669"/>
    <property type="project" value="UniProtKB-UniRule"/>
</dbReference>
<sequence>MSDQPQYLTPEGLRELEERLNYLRNVRRPQVAERLHQALSEGGELTENAEYDDAKSEQAFLEGEIMRLESILSNAQVIQIDPTSQHDVVRLGDRVWIQEKGQRKQEVYQIVGQAEANPREGKISNESPLGKALIGRKLGEKVVVKAPDGDIIYTIKAINK</sequence>
<evidence type="ECO:0000256" key="2">
    <source>
        <dbReference type="ARBA" id="ARBA00013729"/>
    </source>
</evidence>
<dbReference type="AlphaFoldDB" id="A0A2M8PBE2"/>
<dbReference type="Gene3D" id="1.10.287.180">
    <property type="entry name" value="Transcription elongation factor, GreA/GreB, N-terminal domain"/>
    <property type="match status" value="1"/>
</dbReference>
<reference evidence="12 13" key="1">
    <citation type="submission" date="2017-11" db="EMBL/GenBank/DDBJ databases">
        <title>Evolution of Phototrophy in the Chloroflexi Phylum Driven by Horizontal Gene Transfer.</title>
        <authorList>
            <person name="Ward L.M."/>
            <person name="Hemp J."/>
            <person name="Shih P.M."/>
            <person name="Mcglynn S.E."/>
            <person name="Fischer W."/>
        </authorList>
    </citation>
    <scope>NUCLEOTIDE SEQUENCE [LARGE SCALE GENOMIC DNA]</scope>
    <source>
        <strain evidence="12">JP3_13</strain>
    </source>
</reference>
<dbReference type="FunFam" id="3.10.50.30:FF:000001">
    <property type="entry name" value="Transcription elongation factor GreA"/>
    <property type="match status" value="1"/>
</dbReference>
<dbReference type="InterPro" id="IPR036953">
    <property type="entry name" value="GreA/GreB_C_sf"/>
</dbReference>
<dbReference type="NCBIfam" id="TIGR01462">
    <property type="entry name" value="greA"/>
    <property type="match status" value="1"/>
</dbReference>
<keyword evidence="5 8" id="KW-0804">Transcription</keyword>
<dbReference type="InterPro" id="IPR023459">
    <property type="entry name" value="Tscrpt_elong_fac_GreA/B_fam"/>
</dbReference>
<dbReference type="GO" id="GO:0003746">
    <property type="term" value="F:translation elongation factor activity"/>
    <property type="evidence" value="ECO:0007669"/>
    <property type="project" value="UniProtKB-KW"/>
</dbReference>